<dbReference type="InterPro" id="IPR046341">
    <property type="entry name" value="SET_dom_sf"/>
</dbReference>
<keyword evidence="8" id="KW-0175">Coiled coil</keyword>
<evidence type="ECO:0000256" key="4">
    <source>
        <dbReference type="ARBA" id="ARBA00022603"/>
    </source>
</evidence>
<keyword evidence="7" id="KW-0805">Transcription regulation</keyword>
<protein>
    <submittedName>
        <fullName evidence="16">Histone-lysine N-methyltransferase eggless</fullName>
    </submittedName>
</protein>
<dbReference type="InterPro" id="IPR016177">
    <property type="entry name" value="DNA-bd_dom_sf"/>
</dbReference>
<dbReference type="GO" id="GO:0070828">
    <property type="term" value="P:heterochromatin organization"/>
    <property type="evidence" value="ECO:0007669"/>
    <property type="project" value="TreeGrafter"/>
</dbReference>
<dbReference type="PROSITE" id="PS50867">
    <property type="entry name" value="PRE_SET"/>
    <property type="match status" value="1"/>
</dbReference>
<dbReference type="OrthoDB" id="5792673at2759"/>
<dbReference type="SMART" id="SM00317">
    <property type="entry name" value="SET"/>
    <property type="match status" value="1"/>
</dbReference>
<evidence type="ECO:0000259" key="13">
    <source>
        <dbReference type="PROSITE" id="PS50867"/>
    </source>
</evidence>
<dbReference type="AlphaFoldDB" id="A0A8B8GA61"/>
<evidence type="ECO:0000259" key="14">
    <source>
        <dbReference type="PROSITE" id="PS50868"/>
    </source>
</evidence>
<dbReference type="Proteomes" id="UP000694846">
    <property type="component" value="Unplaced"/>
</dbReference>
<dbReference type="PANTHER" id="PTHR46024">
    <property type="entry name" value="HISTONE-LYSINE N-METHYLTRANSFERASE EGGLESS"/>
    <property type="match status" value="1"/>
</dbReference>
<dbReference type="GO" id="GO:0046974">
    <property type="term" value="F:histone H3K9 methyltransferase activity"/>
    <property type="evidence" value="ECO:0007669"/>
    <property type="project" value="TreeGrafter"/>
</dbReference>
<keyword evidence="6" id="KW-0949">S-adenosyl-L-methionine</keyword>
<dbReference type="SUPFAM" id="SSF54171">
    <property type="entry name" value="DNA-binding domain"/>
    <property type="match status" value="1"/>
</dbReference>
<dbReference type="Pfam" id="PF18358">
    <property type="entry name" value="Tudor_4"/>
    <property type="match status" value="1"/>
</dbReference>
<dbReference type="GO" id="GO:0005694">
    <property type="term" value="C:chromosome"/>
    <property type="evidence" value="ECO:0007669"/>
    <property type="project" value="UniProtKB-SubCell"/>
</dbReference>
<sequence>MVIHKQCSMVFNIFHFVNNNIMAQKCINYQCKSKFGKKFLSAQQSVCNYYHVPFKPYQKVCSICLEICIKHFNRLGKQMKSQECIFNNEFPARHIYIELSDSDDEETEDNIATSILSEDIHENDLSNYIKTVWYDFIKNPVDLQLQNCKNFINSEKHNINETNNQINSLIKQISIDLSKLHCNLYKFNNCRQFHYEKEVNIIDNNPDKIDTDNDAVVVIKNKTIKPLNLPPKGQPRRCSLRSGDKVYAMKYSMCRPWFEATVESPISKTYFNISFNDDGNKKILNNKNLAYINTSNTQYPIGSRVIAKFQDMNIKLTDNFYVGVIAEKPKYLNNFRYMIFFDVGYTQYVCHEDIRLLCYQSKIISDDVHENVKEFVKAYFNKYPERIMVNFNKKQLVRAELNSKWSLAKVVNTDASLVQLKFFNQENEVHIEWLYRGSNRLGPIYNQLNKNIHDVQPTTSMVNVYKKLNRPYIKLENAAKEKKIIKPNKHKSKKNVIEIISINEFSSKKQTNSGVIETINLPPDRPKPLPYKAHQCSHLCMLWIQYDYSKTKTMNTLSIPLHFGFERTIIQDENLKSSKVVYKTPCGRIIKNEKEMYNYLKTVEYGKNIMTIDFFNFDYFVNPLALYKETEYFNYIDDISFEMESKQISAVNCLNHTSPPPLKYITEREIKPGVNLNLDTKFLCSCDCTDNCENKTKCSCWQLTYECQKKIPINYKDNIIGYNYKRLYETVYTGIYECNAYCKCKKTCLNRVVQEPLSSTLQIFLTEKKGWGVRTLVDIPKGSFVCTYIGAVYKEKEAEIHGMKYGDEYQAELDYIEIVQGIKEGYETDADQLDIESDSKSSSSSEEEEFNPGQVIKSKIPIESKMSLRQNIQNTNKKTDGKHQLSKLNIKQKIGNQKESLRKYFDYSGTYILDAKFSGNVGRYFNHSCDPNIFVQNVFVDSHDLRFPWVAYFALTYIAAGTELTWNYSYTVGSVENKVLVCYCGSEKCSGRLI</sequence>
<keyword evidence="9" id="KW-0804">Transcription</keyword>
<keyword evidence="5" id="KW-0808">Transferase</keyword>
<dbReference type="CTD" id="37962"/>
<evidence type="ECO:0000256" key="2">
    <source>
        <dbReference type="ARBA" id="ARBA00004286"/>
    </source>
</evidence>
<dbReference type="SUPFAM" id="SSF82199">
    <property type="entry name" value="SET domain"/>
    <property type="match status" value="1"/>
</dbReference>
<dbReference type="Gene3D" id="2.30.30.140">
    <property type="match status" value="2"/>
</dbReference>
<evidence type="ECO:0000313" key="16">
    <source>
        <dbReference type="RefSeq" id="XP_025420104.1"/>
    </source>
</evidence>
<keyword evidence="3" id="KW-0158">Chromosome</keyword>
<dbReference type="GeneID" id="112690329"/>
<evidence type="ECO:0000256" key="8">
    <source>
        <dbReference type="ARBA" id="ARBA00023054"/>
    </source>
</evidence>
<dbReference type="InterPro" id="IPR041292">
    <property type="entry name" value="Tudor_4"/>
</dbReference>
<evidence type="ECO:0000259" key="12">
    <source>
        <dbReference type="PROSITE" id="PS50280"/>
    </source>
</evidence>
<evidence type="ECO:0000256" key="3">
    <source>
        <dbReference type="ARBA" id="ARBA00022454"/>
    </source>
</evidence>
<dbReference type="InterPro" id="IPR003616">
    <property type="entry name" value="Post-SET_dom"/>
</dbReference>
<feature type="domain" description="SET" evidence="12">
    <location>
        <begin position="759"/>
        <end position="969"/>
    </location>
</feature>
<dbReference type="InterPro" id="IPR007728">
    <property type="entry name" value="Pre-SET_dom"/>
</dbReference>
<dbReference type="GO" id="GO:0003677">
    <property type="term" value="F:DNA binding"/>
    <property type="evidence" value="ECO:0007669"/>
    <property type="project" value="InterPro"/>
</dbReference>
<feature type="region of interest" description="Disordered" evidence="11">
    <location>
        <begin position="834"/>
        <end position="853"/>
    </location>
</feature>
<feature type="domain" description="Pre-SET" evidence="13">
    <location>
        <begin position="684"/>
        <end position="756"/>
    </location>
</feature>
<keyword evidence="15" id="KW-1185">Reference proteome</keyword>
<dbReference type="GO" id="GO:0010629">
    <property type="term" value="P:negative regulation of gene expression"/>
    <property type="evidence" value="ECO:0007669"/>
    <property type="project" value="TreeGrafter"/>
</dbReference>
<dbReference type="InterPro" id="IPR001214">
    <property type="entry name" value="SET_dom"/>
</dbReference>
<proteinExistence type="predicted"/>
<dbReference type="InterPro" id="IPR051516">
    <property type="entry name" value="SETDB_methyltransferase"/>
</dbReference>
<name>A0A8B8GA61_9HEMI</name>
<evidence type="ECO:0000256" key="10">
    <source>
        <dbReference type="ARBA" id="ARBA00023242"/>
    </source>
</evidence>
<evidence type="ECO:0000256" key="9">
    <source>
        <dbReference type="ARBA" id="ARBA00023163"/>
    </source>
</evidence>
<dbReference type="InterPro" id="IPR041291">
    <property type="entry name" value="TUDOR_5"/>
</dbReference>
<dbReference type="GO" id="GO:0005634">
    <property type="term" value="C:nucleus"/>
    <property type="evidence" value="ECO:0007669"/>
    <property type="project" value="UniProtKB-SubCell"/>
</dbReference>
<keyword evidence="4" id="KW-0489">Methyltransferase</keyword>
<feature type="domain" description="Post-SET" evidence="14">
    <location>
        <begin position="978"/>
        <end position="994"/>
    </location>
</feature>
<comment type="subcellular location">
    <subcellularLocation>
        <location evidence="2">Chromosome</location>
    </subcellularLocation>
    <subcellularLocation>
        <location evidence="1">Nucleus</location>
    </subcellularLocation>
</comment>
<evidence type="ECO:0000256" key="11">
    <source>
        <dbReference type="SAM" id="MobiDB-lite"/>
    </source>
</evidence>
<dbReference type="PANTHER" id="PTHR46024:SF1">
    <property type="entry name" value="HISTONE-LYSINE N-METHYLTRANSFERASE EGGLESS"/>
    <property type="match status" value="1"/>
</dbReference>
<evidence type="ECO:0000256" key="6">
    <source>
        <dbReference type="ARBA" id="ARBA00022691"/>
    </source>
</evidence>
<evidence type="ECO:0000256" key="5">
    <source>
        <dbReference type="ARBA" id="ARBA00022679"/>
    </source>
</evidence>
<dbReference type="Pfam" id="PF00856">
    <property type="entry name" value="SET"/>
    <property type="match status" value="1"/>
</dbReference>
<dbReference type="Gene3D" id="2.170.270.10">
    <property type="entry name" value="SET domain"/>
    <property type="match status" value="1"/>
</dbReference>
<reference evidence="16" key="1">
    <citation type="submission" date="2025-08" db="UniProtKB">
        <authorList>
            <consortium name="RefSeq"/>
        </authorList>
    </citation>
    <scope>IDENTIFICATION</scope>
    <source>
        <tissue evidence="16">Whole body</tissue>
    </source>
</reference>
<dbReference type="PROSITE" id="PS50280">
    <property type="entry name" value="SET"/>
    <property type="match status" value="1"/>
</dbReference>
<evidence type="ECO:0000256" key="1">
    <source>
        <dbReference type="ARBA" id="ARBA00004123"/>
    </source>
</evidence>
<dbReference type="PROSITE" id="PS50868">
    <property type="entry name" value="POST_SET"/>
    <property type="match status" value="1"/>
</dbReference>
<keyword evidence="10" id="KW-0539">Nucleus</keyword>
<evidence type="ECO:0000313" key="15">
    <source>
        <dbReference type="Proteomes" id="UP000694846"/>
    </source>
</evidence>
<dbReference type="CDD" id="cd10517">
    <property type="entry name" value="SET_SETDB1"/>
    <property type="match status" value="1"/>
</dbReference>
<dbReference type="Pfam" id="PF18359">
    <property type="entry name" value="Tudor_5"/>
    <property type="match status" value="1"/>
</dbReference>
<dbReference type="SMART" id="SM00468">
    <property type="entry name" value="PreSET"/>
    <property type="match status" value="1"/>
</dbReference>
<gene>
    <name evidence="16" type="primary">LOC112690329</name>
</gene>
<dbReference type="RefSeq" id="XP_025420104.1">
    <property type="nucleotide sequence ID" value="XM_025564319.1"/>
</dbReference>
<dbReference type="GO" id="GO:0032259">
    <property type="term" value="P:methylation"/>
    <property type="evidence" value="ECO:0007669"/>
    <property type="project" value="UniProtKB-KW"/>
</dbReference>
<accession>A0A8B8GA61</accession>
<dbReference type="GO" id="GO:0008270">
    <property type="term" value="F:zinc ion binding"/>
    <property type="evidence" value="ECO:0007669"/>
    <property type="project" value="InterPro"/>
</dbReference>
<evidence type="ECO:0000256" key="7">
    <source>
        <dbReference type="ARBA" id="ARBA00023015"/>
    </source>
</evidence>
<organism evidence="15 16">
    <name type="scientific">Sipha flava</name>
    <name type="common">yellow sugarcane aphid</name>
    <dbReference type="NCBI Taxonomy" id="143950"/>
    <lineage>
        <taxon>Eukaryota</taxon>
        <taxon>Metazoa</taxon>
        <taxon>Ecdysozoa</taxon>
        <taxon>Arthropoda</taxon>
        <taxon>Hexapoda</taxon>
        <taxon>Insecta</taxon>
        <taxon>Pterygota</taxon>
        <taxon>Neoptera</taxon>
        <taxon>Paraneoptera</taxon>
        <taxon>Hemiptera</taxon>
        <taxon>Sternorrhyncha</taxon>
        <taxon>Aphidomorpha</taxon>
        <taxon>Aphidoidea</taxon>
        <taxon>Aphididae</taxon>
        <taxon>Sipha</taxon>
    </lineage>
</organism>